<reference evidence="2 3" key="1">
    <citation type="submission" date="2016-10" db="EMBL/GenBank/DDBJ databases">
        <title>Draft Genome sequence of Alkanindiges sp. strain H1.</title>
        <authorList>
            <person name="Subhash Y."/>
            <person name="Lee S."/>
        </authorList>
    </citation>
    <scope>NUCLEOTIDE SEQUENCE [LARGE SCALE GENOMIC DNA]</scope>
    <source>
        <strain evidence="2 3">H1</strain>
    </source>
</reference>
<evidence type="ECO:0000259" key="1">
    <source>
        <dbReference type="Pfam" id="PF13475"/>
    </source>
</evidence>
<feature type="domain" description="DUF4116" evidence="1">
    <location>
        <begin position="64"/>
        <end position="111"/>
    </location>
</feature>
<dbReference type="RefSeq" id="WP_076879169.1">
    <property type="nucleotide sequence ID" value="NZ_MLCN01000043.1"/>
</dbReference>
<proteinExistence type="predicted"/>
<accession>A0A1S8CRF7</accession>
<sequence>MNLVSPAPNPLEAAFTALIAHDKQNIVYLPSFMFLKLPSDILNVNQLIEEKTELYQRLPKYFMNKDNALQALQRNPLNLAFIPEELLDNDLIRTALTQEPLAIGYVKDKFRLSEYCLHCVLQKPETLGFLNEQQQSQFMVEMAIEKNPACIMYVAPKYMTYRLIKKAVTADNRAIEGVPSEFIDDELLNVVFAGQHFILGMVDRKNPKFITSHRINQSLNRFPVETLVYLINEKSSIEDNNIEYLDQLIQIDPIQLQQISGSYFWDREELLISLIRNRPDFIPYIVPSAYNLKISILAYKLNPEFKPMDVIVFDPEFMASTDYLDNLNWSLVDVNALGTATILNILNCLPENDERVYLLLGRLNGFQGIVHHPAVQAFLEKHRQDIYLALNPALINTSNMLTVNTDYLTYESLTSIDLHIKDDETADHLLAKDMIFYSVLSHDMKTQDRTLKAIEKYPSLVNKIPLDLLNAPDFLRLLVSSNPLMLRHIGKITEIEQFVA</sequence>
<evidence type="ECO:0000313" key="3">
    <source>
        <dbReference type="Proteomes" id="UP000192132"/>
    </source>
</evidence>
<dbReference type="InterPro" id="IPR025197">
    <property type="entry name" value="DUF4116"/>
</dbReference>
<comment type="caution">
    <text evidence="2">The sequence shown here is derived from an EMBL/GenBank/DDBJ whole genome shotgun (WGS) entry which is preliminary data.</text>
</comment>
<keyword evidence="3" id="KW-1185">Reference proteome</keyword>
<protein>
    <recommendedName>
        <fullName evidence="1">DUF4116 domain-containing protein</fullName>
    </recommendedName>
</protein>
<name>A0A1S8CRF7_9GAMM</name>
<dbReference type="STRING" id="1907941.BKE30_13720"/>
<dbReference type="Pfam" id="PF13475">
    <property type="entry name" value="DUF4116"/>
    <property type="match status" value="1"/>
</dbReference>
<dbReference type="EMBL" id="MLCN01000043">
    <property type="protein sequence ID" value="ONG37862.1"/>
    <property type="molecule type" value="Genomic_DNA"/>
</dbReference>
<gene>
    <name evidence="2" type="ORF">BKE30_13720</name>
</gene>
<evidence type="ECO:0000313" key="2">
    <source>
        <dbReference type="EMBL" id="ONG37862.1"/>
    </source>
</evidence>
<organism evidence="2 3">
    <name type="scientific">Alkanindiges hydrocarboniclasticus</name>
    <dbReference type="NCBI Taxonomy" id="1907941"/>
    <lineage>
        <taxon>Bacteria</taxon>
        <taxon>Pseudomonadati</taxon>
        <taxon>Pseudomonadota</taxon>
        <taxon>Gammaproteobacteria</taxon>
        <taxon>Moraxellales</taxon>
        <taxon>Moraxellaceae</taxon>
        <taxon>Alkanindiges</taxon>
    </lineage>
</organism>
<dbReference type="Proteomes" id="UP000192132">
    <property type="component" value="Unassembled WGS sequence"/>
</dbReference>
<dbReference type="AlphaFoldDB" id="A0A1S8CRF7"/>